<dbReference type="InterPro" id="IPR046348">
    <property type="entry name" value="SIS_dom_sf"/>
</dbReference>
<dbReference type="Gene3D" id="3.40.50.10490">
    <property type="entry name" value="Glucose-6-phosphate isomerase like protein, domain 1"/>
    <property type="match status" value="2"/>
</dbReference>
<dbReference type="AlphaFoldDB" id="A0A8J7K662"/>
<dbReference type="CDD" id="cd05016">
    <property type="entry name" value="SIS_PGI_2"/>
    <property type="match status" value="1"/>
</dbReference>
<dbReference type="GO" id="GO:0006096">
    <property type="term" value="P:glycolytic process"/>
    <property type="evidence" value="ECO:0007669"/>
    <property type="project" value="UniProtKB-UniRule"/>
</dbReference>
<evidence type="ECO:0000256" key="7">
    <source>
        <dbReference type="HAMAP-Rule" id="MF_00473"/>
    </source>
</evidence>
<comment type="function">
    <text evidence="7">Catalyzes the reversible isomerization of glucose-6-phosphate to fructose-6-phosphate.</text>
</comment>
<protein>
    <recommendedName>
        <fullName evidence="7">Glucose-6-phosphate isomerase</fullName>
        <shortName evidence="7">GPI</shortName>
        <ecNumber evidence="7">5.3.1.9</ecNumber>
    </recommendedName>
    <alternativeName>
        <fullName evidence="7">Phosphoglucose isomerase</fullName>
        <shortName evidence="7">PGI</shortName>
    </alternativeName>
    <alternativeName>
        <fullName evidence="7">Phosphohexose isomerase</fullName>
        <shortName evidence="7">PHI</shortName>
    </alternativeName>
</protein>
<comment type="caution">
    <text evidence="9">The sequence shown here is derived from an EMBL/GenBank/DDBJ whole genome shotgun (WGS) entry which is preliminary data.</text>
</comment>
<dbReference type="PANTHER" id="PTHR11469">
    <property type="entry name" value="GLUCOSE-6-PHOSPHATE ISOMERASE"/>
    <property type="match status" value="1"/>
</dbReference>
<comment type="subcellular location">
    <subcellularLocation>
        <location evidence="7">Cytoplasm</location>
    </subcellularLocation>
</comment>
<dbReference type="PROSITE" id="PS00765">
    <property type="entry name" value="P_GLUCOSE_ISOMERASE_1"/>
    <property type="match status" value="1"/>
</dbReference>
<name>A0A8J7K662_9GAMM</name>
<dbReference type="GO" id="GO:0048029">
    <property type="term" value="F:monosaccharide binding"/>
    <property type="evidence" value="ECO:0007669"/>
    <property type="project" value="TreeGrafter"/>
</dbReference>
<keyword evidence="3 7" id="KW-0312">Gluconeogenesis</keyword>
<organism evidence="9 10">
    <name type="scientific">Pontibacterium sinense</name>
    <dbReference type="NCBI Taxonomy" id="2781979"/>
    <lineage>
        <taxon>Bacteria</taxon>
        <taxon>Pseudomonadati</taxon>
        <taxon>Pseudomonadota</taxon>
        <taxon>Gammaproteobacteria</taxon>
        <taxon>Oceanospirillales</taxon>
        <taxon>Oceanospirillaceae</taxon>
        <taxon>Pontibacterium</taxon>
    </lineage>
</organism>
<evidence type="ECO:0000313" key="10">
    <source>
        <dbReference type="Proteomes" id="UP000640333"/>
    </source>
</evidence>
<dbReference type="Pfam" id="PF00342">
    <property type="entry name" value="PGI"/>
    <property type="match status" value="1"/>
</dbReference>
<dbReference type="CDD" id="cd05015">
    <property type="entry name" value="SIS_PGI_1"/>
    <property type="match status" value="1"/>
</dbReference>
<dbReference type="UniPathway" id="UPA00138"/>
<dbReference type="EMBL" id="JADEYS010000003">
    <property type="protein sequence ID" value="MBE9396431.1"/>
    <property type="molecule type" value="Genomic_DNA"/>
</dbReference>
<feature type="active site" evidence="7">
    <location>
        <position position="512"/>
    </location>
</feature>
<dbReference type="InterPro" id="IPR023096">
    <property type="entry name" value="G6P_Isomerase_C"/>
</dbReference>
<dbReference type="GO" id="GO:0006094">
    <property type="term" value="P:gluconeogenesis"/>
    <property type="evidence" value="ECO:0007669"/>
    <property type="project" value="UniProtKB-UniRule"/>
</dbReference>
<dbReference type="PRINTS" id="PR00662">
    <property type="entry name" value="G6PISOMERASE"/>
</dbReference>
<dbReference type="PANTHER" id="PTHR11469:SF1">
    <property type="entry name" value="GLUCOSE-6-PHOSPHATE ISOMERASE"/>
    <property type="match status" value="1"/>
</dbReference>
<accession>A0A8J7K662</accession>
<dbReference type="GO" id="GO:0097367">
    <property type="term" value="F:carbohydrate derivative binding"/>
    <property type="evidence" value="ECO:0007669"/>
    <property type="project" value="InterPro"/>
</dbReference>
<comment type="pathway">
    <text evidence="1 7 8">Carbohydrate degradation; glycolysis; D-glyceraldehyde 3-phosphate and glycerone phosphate from D-glucose: step 2/4.</text>
</comment>
<dbReference type="Proteomes" id="UP000640333">
    <property type="component" value="Unassembled WGS sequence"/>
</dbReference>
<dbReference type="SUPFAM" id="SSF53697">
    <property type="entry name" value="SIS domain"/>
    <property type="match status" value="1"/>
</dbReference>
<dbReference type="GO" id="GO:0051156">
    <property type="term" value="P:glucose 6-phosphate metabolic process"/>
    <property type="evidence" value="ECO:0007669"/>
    <property type="project" value="TreeGrafter"/>
</dbReference>
<comment type="similarity">
    <text evidence="2 7 8">Belongs to the GPI family.</text>
</comment>
<evidence type="ECO:0000256" key="8">
    <source>
        <dbReference type="RuleBase" id="RU000612"/>
    </source>
</evidence>
<keyword evidence="7" id="KW-0963">Cytoplasm</keyword>
<dbReference type="PROSITE" id="PS51463">
    <property type="entry name" value="P_GLUCOSE_ISOMERASE_3"/>
    <property type="match status" value="1"/>
</dbReference>
<dbReference type="InterPro" id="IPR035482">
    <property type="entry name" value="SIS_PGI_2"/>
</dbReference>
<feature type="active site" evidence="7">
    <location>
        <position position="388"/>
    </location>
</feature>
<dbReference type="EC" id="5.3.1.9" evidence="7"/>
<keyword evidence="5 7" id="KW-0413">Isomerase</keyword>
<evidence type="ECO:0000256" key="4">
    <source>
        <dbReference type="ARBA" id="ARBA00023152"/>
    </source>
</evidence>
<evidence type="ECO:0000256" key="6">
    <source>
        <dbReference type="ARBA" id="ARBA00029321"/>
    </source>
</evidence>
<dbReference type="InterPro" id="IPR018189">
    <property type="entry name" value="Phosphoglucose_isomerase_CS"/>
</dbReference>
<keyword evidence="4 7" id="KW-0324">Glycolysis</keyword>
<evidence type="ECO:0000256" key="2">
    <source>
        <dbReference type="ARBA" id="ARBA00006604"/>
    </source>
</evidence>
<dbReference type="UniPathway" id="UPA00109">
    <property type="reaction ID" value="UER00181"/>
</dbReference>
<evidence type="ECO:0000256" key="3">
    <source>
        <dbReference type="ARBA" id="ARBA00022432"/>
    </source>
</evidence>
<dbReference type="InterPro" id="IPR035476">
    <property type="entry name" value="SIS_PGI_1"/>
</dbReference>
<comment type="catalytic activity">
    <reaction evidence="6 7 8">
        <text>alpha-D-glucose 6-phosphate = beta-D-fructose 6-phosphate</text>
        <dbReference type="Rhea" id="RHEA:11816"/>
        <dbReference type="ChEBI" id="CHEBI:57634"/>
        <dbReference type="ChEBI" id="CHEBI:58225"/>
        <dbReference type="EC" id="5.3.1.9"/>
    </reaction>
</comment>
<dbReference type="GO" id="GO:0005829">
    <property type="term" value="C:cytosol"/>
    <property type="evidence" value="ECO:0007669"/>
    <property type="project" value="TreeGrafter"/>
</dbReference>
<proteinExistence type="inferred from homology"/>
<evidence type="ECO:0000256" key="5">
    <source>
        <dbReference type="ARBA" id="ARBA00023235"/>
    </source>
</evidence>
<gene>
    <name evidence="7 9" type="primary">pgi</name>
    <name evidence="9" type="ORF">IOQ59_04060</name>
</gene>
<dbReference type="Gene3D" id="1.10.1390.10">
    <property type="match status" value="1"/>
</dbReference>
<evidence type="ECO:0000313" key="9">
    <source>
        <dbReference type="EMBL" id="MBE9396431.1"/>
    </source>
</evidence>
<sequence length="550" mass="62449">MDLTQSAEWQQLKTHSTSIEESHLYDLFENDETRDKRFSFRNQDLFIDFSKQRIVPETLRLLTELAHANNLEEKIKDLFSGQRVNTFENRPALHSALRLPDYRTLELDDHDIVVDVHAQLKKMEILVERLHSAQARGYSGRPIRNVVHIGVGGSDLGPLMTNRALCDYPCPASHPLEVFFVSSMDGSQLSLLLKKLDASETLFVIASKSFTTLDTLANAETAKDWIMDRSNVDENLVLQNHFIGISANPEKMTSFGISEDNQLLFWDWVGGRYSMWSCIGFPIALQIGSTRFRELLSGAHCMDEHFRSTPLEQNIPVLMALIGIWNINFLDIHAHAVLPYDGRLARFPAYLEQLEMESNGKNTTLDLKSVDYATCPIIWGEIGPNAQHAFYQLLHQGTEKVMCDFIAPARRYNDIEEQKGSEILRRQHILALSNCFAQSRVLAFGDHALSATDDVPFYKRYHGNQPSTTILLDELTPFALGQLIALYEHKVFAQSVIWNINPFDQWGVELGKVMASETLSVLHGNNSLTEQKMDPSTLTLINEILNLQDK</sequence>
<dbReference type="RefSeq" id="WP_193951984.1">
    <property type="nucleotide sequence ID" value="NZ_JADEYS010000003.1"/>
</dbReference>
<dbReference type="NCBIfam" id="NF001211">
    <property type="entry name" value="PRK00179.1"/>
    <property type="match status" value="1"/>
</dbReference>
<reference evidence="9" key="1">
    <citation type="submission" date="2020-10" db="EMBL/GenBank/DDBJ databases">
        <title>Bacterium isolated from coastal waters sediment.</title>
        <authorList>
            <person name="Chen R.-J."/>
            <person name="Lu D.-C."/>
            <person name="Zhu K.-L."/>
            <person name="Du Z.-J."/>
        </authorList>
    </citation>
    <scope>NUCLEOTIDE SEQUENCE</scope>
    <source>
        <strain evidence="9">N1Y112</strain>
    </source>
</reference>
<dbReference type="HAMAP" id="MF_00473">
    <property type="entry name" value="G6P_isomerase"/>
    <property type="match status" value="1"/>
</dbReference>
<feature type="active site" description="Proton donor" evidence="7">
    <location>
        <position position="357"/>
    </location>
</feature>
<evidence type="ECO:0000256" key="1">
    <source>
        <dbReference type="ARBA" id="ARBA00004926"/>
    </source>
</evidence>
<dbReference type="GO" id="GO:0004347">
    <property type="term" value="F:glucose-6-phosphate isomerase activity"/>
    <property type="evidence" value="ECO:0007669"/>
    <property type="project" value="UniProtKB-UniRule"/>
</dbReference>
<comment type="pathway">
    <text evidence="7">Carbohydrate biosynthesis; gluconeogenesis.</text>
</comment>
<dbReference type="PROSITE" id="PS00174">
    <property type="entry name" value="P_GLUCOSE_ISOMERASE_2"/>
    <property type="match status" value="1"/>
</dbReference>
<keyword evidence="10" id="KW-1185">Reference proteome</keyword>
<dbReference type="InterPro" id="IPR001672">
    <property type="entry name" value="G6P_Isomerase"/>
</dbReference>